<protein>
    <submittedName>
        <fullName evidence="2">Uncharacterized protein</fullName>
    </submittedName>
</protein>
<name>A0A812SPQ3_9DINO</name>
<evidence type="ECO:0000313" key="2">
    <source>
        <dbReference type="EMBL" id="CAE7484681.1"/>
    </source>
</evidence>
<dbReference type="AlphaFoldDB" id="A0A812SPQ3"/>
<feature type="transmembrane region" description="Helical" evidence="1">
    <location>
        <begin position="94"/>
        <end position="115"/>
    </location>
</feature>
<feature type="non-terminal residue" evidence="2">
    <location>
        <position position="1"/>
    </location>
</feature>
<reference evidence="2" key="1">
    <citation type="submission" date="2021-02" db="EMBL/GenBank/DDBJ databases">
        <authorList>
            <person name="Dougan E. K."/>
            <person name="Rhodes N."/>
            <person name="Thang M."/>
            <person name="Chan C."/>
        </authorList>
    </citation>
    <scope>NUCLEOTIDE SEQUENCE</scope>
</reference>
<comment type="caution">
    <text evidence="2">The sequence shown here is derived from an EMBL/GenBank/DDBJ whole genome shotgun (WGS) entry which is preliminary data.</text>
</comment>
<sequence length="279" mass="31425">VKLGLSIQWALLAGLITSCLGLVLWRSSRKIFFDKICIAQNDPKLQVEGVVNVGATVKSSKSMLVCWDPTYLSRLWCVLEVAAFLKTHENAAELIIRPTSWGPLAIVLFSTFWAWSGVSQWTASLVLGYVDMEQVGPITVALIYAAVNAVNHMLFMPWIAHFWRSHLRDLEQACTQLSDFRFDRDVSCYCCAIGHVNPVTGKAMICDHATIRECLHIWFGSTAEFEQVIRDRVAPTFKRSFRKHPLPYKWILGATVPTLWISMCNAMQAAHDGSEFLAM</sequence>
<feature type="transmembrane region" description="Helical" evidence="1">
    <location>
        <begin position="135"/>
        <end position="160"/>
    </location>
</feature>
<accession>A0A812SPQ3</accession>
<evidence type="ECO:0000313" key="3">
    <source>
        <dbReference type="Proteomes" id="UP000601435"/>
    </source>
</evidence>
<evidence type="ECO:0000256" key="1">
    <source>
        <dbReference type="SAM" id="Phobius"/>
    </source>
</evidence>
<gene>
    <name evidence="2" type="ORF">SNEC2469_LOCUS13753</name>
</gene>
<keyword evidence="3" id="KW-1185">Reference proteome</keyword>
<keyword evidence="1" id="KW-0812">Transmembrane</keyword>
<feature type="transmembrane region" description="Helical" evidence="1">
    <location>
        <begin position="6"/>
        <end position="25"/>
    </location>
</feature>
<feature type="non-terminal residue" evidence="2">
    <location>
        <position position="279"/>
    </location>
</feature>
<proteinExistence type="predicted"/>
<organism evidence="2 3">
    <name type="scientific">Symbiodinium necroappetens</name>
    <dbReference type="NCBI Taxonomy" id="1628268"/>
    <lineage>
        <taxon>Eukaryota</taxon>
        <taxon>Sar</taxon>
        <taxon>Alveolata</taxon>
        <taxon>Dinophyceae</taxon>
        <taxon>Suessiales</taxon>
        <taxon>Symbiodiniaceae</taxon>
        <taxon>Symbiodinium</taxon>
    </lineage>
</organism>
<dbReference type="OrthoDB" id="439927at2759"/>
<keyword evidence="1" id="KW-0472">Membrane</keyword>
<dbReference type="Proteomes" id="UP000601435">
    <property type="component" value="Unassembled WGS sequence"/>
</dbReference>
<keyword evidence="1" id="KW-1133">Transmembrane helix</keyword>
<dbReference type="EMBL" id="CAJNJA010021955">
    <property type="protein sequence ID" value="CAE7484681.1"/>
    <property type="molecule type" value="Genomic_DNA"/>
</dbReference>